<dbReference type="InterPro" id="IPR001810">
    <property type="entry name" value="F-box_dom"/>
</dbReference>
<dbReference type="Pfam" id="PF00646">
    <property type="entry name" value="F-box"/>
    <property type="match status" value="1"/>
</dbReference>
<keyword evidence="4" id="KW-1185">Reference proteome</keyword>
<dbReference type="SMART" id="SM00256">
    <property type="entry name" value="FBOX"/>
    <property type="match status" value="1"/>
</dbReference>
<feature type="compositionally biased region" description="Acidic residues" evidence="1">
    <location>
        <begin position="133"/>
        <end position="146"/>
    </location>
</feature>
<name>A0A2P5BCZ0_PARAD</name>
<dbReference type="AlphaFoldDB" id="A0A2P5BCZ0"/>
<protein>
    <submittedName>
        <fullName evidence="3">F-box domain containing protein</fullName>
    </submittedName>
</protein>
<dbReference type="SUPFAM" id="SSF81383">
    <property type="entry name" value="F-box domain"/>
    <property type="match status" value="1"/>
</dbReference>
<dbReference type="Gene3D" id="1.20.1280.50">
    <property type="match status" value="1"/>
</dbReference>
<dbReference type="EMBL" id="JXTB01000307">
    <property type="protein sequence ID" value="PON46657.1"/>
    <property type="molecule type" value="Genomic_DNA"/>
</dbReference>
<accession>A0A2P5BCZ0</accession>
<reference evidence="4" key="1">
    <citation type="submission" date="2016-06" db="EMBL/GenBank/DDBJ databases">
        <title>Parallel loss of symbiosis genes in relatives of nitrogen-fixing non-legume Parasponia.</title>
        <authorList>
            <person name="Van Velzen R."/>
            <person name="Holmer R."/>
            <person name="Bu F."/>
            <person name="Rutten L."/>
            <person name="Van Zeijl A."/>
            <person name="Liu W."/>
            <person name="Santuari L."/>
            <person name="Cao Q."/>
            <person name="Sharma T."/>
            <person name="Shen D."/>
            <person name="Roswanjaya Y."/>
            <person name="Wardhani T."/>
            <person name="Kalhor M.S."/>
            <person name="Jansen J."/>
            <person name="Van den Hoogen J."/>
            <person name="Gungor B."/>
            <person name="Hartog M."/>
            <person name="Hontelez J."/>
            <person name="Verver J."/>
            <person name="Yang W.-C."/>
            <person name="Schijlen E."/>
            <person name="Repin R."/>
            <person name="Schilthuizen M."/>
            <person name="Schranz E."/>
            <person name="Heidstra R."/>
            <person name="Miyata K."/>
            <person name="Fedorova E."/>
            <person name="Kohlen W."/>
            <person name="Bisseling T."/>
            <person name="Smit S."/>
            <person name="Geurts R."/>
        </authorList>
    </citation>
    <scope>NUCLEOTIDE SEQUENCE [LARGE SCALE GENOMIC DNA]</scope>
    <source>
        <strain evidence="4">cv. WU1-14</strain>
    </source>
</reference>
<evidence type="ECO:0000313" key="3">
    <source>
        <dbReference type="EMBL" id="PON46657.1"/>
    </source>
</evidence>
<dbReference type="Proteomes" id="UP000237105">
    <property type="component" value="Unassembled WGS sequence"/>
</dbReference>
<feature type="domain" description="F-box" evidence="2">
    <location>
        <begin position="31"/>
        <end position="71"/>
    </location>
</feature>
<sequence>MRLQILVSVYGLFPENSDNLAALHVAGGLYIPEEVVEEILLRSTPESLVVCKCVCKLWYELINRESFVDKQLRFNIQKQRSKNSYSASLFLKWTCQHPSLSGHIFTGRYFRGHHLDDLSKQVLSLVTISKDDGDGDDDDDDDDDDAAAAASGGDDLPNCVFEQVSLCLLEKTSNNWASAHLQTVASS</sequence>
<dbReference type="OrthoDB" id="1731189at2759"/>
<evidence type="ECO:0000259" key="2">
    <source>
        <dbReference type="SMART" id="SM00256"/>
    </source>
</evidence>
<feature type="region of interest" description="Disordered" evidence="1">
    <location>
        <begin position="133"/>
        <end position="157"/>
    </location>
</feature>
<evidence type="ECO:0000313" key="4">
    <source>
        <dbReference type="Proteomes" id="UP000237105"/>
    </source>
</evidence>
<proteinExistence type="predicted"/>
<evidence type="ECO:0000256" key="1">
    <source>
        <dbReference type="SAM" id="MobiDB-lite"/>
    </source>
</evidence>
<organism evidence="3 4">
    <name type="scientific">Parasponia andersonii</name>
    <name type="common">Sponia andersonii</name>
    <dbReference type="NCBI Taxonomy" id="3476"/>
    <lineage>
        <taxon>Eukaryota</taxon>
        <taxon>Viridiplantae</taxon>
        <taxon>Streptophyta</taxon>
        <taxon>Embryophyta</taxon>
        <taxon>Tracheophyta</taxon>
        <taxon>Spermatophyta</taxon>
        <taxon>Magnoliopsida</taxon>
        <taxon>eudicotyledons</taxon>
        <taxon>Gunneridae</taxon>
        <taxon>Pentapetalae</taxon>
        <taxon>rosids</taxon>
        <taxon>fabids</taxon>
        <taxon>Rosales</taxon>
        <taxon>Cannabaceae</taxon>
        <taxon>Parasponia</taxon>
    </lineage>
</organism>
<comment type="caution">
    <text evidence="3">The sequence shown here is derived from an EMBL/GenBank/DDBJ whole genome shotgun (WGS) entry which is preliminary data.</text>
</comment>
<dbReference type="InterPro" id="IPR036047">
    <property type="entry name" value="F-box-like_dom_sf"/>
</dbReference>
<gene>
    <name evidence="3" type="ORF">PanWU01x14_249530</name>
</gene>